<feature type="domain" description="Putative sugar diacid recognition" evidence="2">
    <location>
        <begin position="8"/>
        <end position="136"/>
    </location>
</feature>
<dbReference type="RefSeq" id="WP_390293696.1">
    <property type="nucleotide sequence ID" value="NZ_JBHSFU010000004.1"/>
</dbReference>
<gene>
    <name evidence="5" type="ORF">ACFO3D_05730</name>
</gene>
<sequence>MWYGGFVQFAQSTVKAVSGIISFPISVSNEKGYIIGDTNPERIGTRHKPSIEVIRKNDVTLFTREKVAGMENVLPGVAAPLNFGGRPVGVLGIIGEPELVEPYAHLVKKYVEMMWQETLHVQAENLESMTLESFFQYILLNKSVNREQVNHYCDMLKIRADCTRFCIIVDIGNALLENIRHTSNSLKPNRFKGTLLDCVKRAFDHGNDDICAFLNTERIVVLKAVRDETRYLEYMREFKGKCLGLIETLKMYSVELTTIGAGNPYSSIDMLSRSYLDADSVMKYGQQWNGGRKVFSYYDWDILLGMLPSRIDPHMRKTLITRLEAFRKDSSYMELKHDFLVYCEHSMNISRAAKALYIHRNTLIYRLKKVNELTGLDTSRFDHCTLLYFSLREETENLSQQHFHRMFE</sequence>
<evidence type="ECO:0000313" key="6">
    <source>
        <dbReference type="Proteomes" id="UP001595989"/>
    </source>
</evidence>
<protein>
    <submittedName>
        <fullName evidence="5">CdaR family transcriptional regulator</fullName>
    </submittedName>
</protein>
<dbReference type="Pfam" id="PF05651">
    <property type="entry name" value="Diacid_rec"/>
    <property type="match status" value="1"/>
</dbReference>
<organism evidence="5 6">
    <name type="scientific">Virgibacillus kekensis</name>
    <dbReference type="NCBI Taxonomy" id="202261"/>
    <lineage>
        <taxon>Bacteria</taxon>
        <taxon>Bacillati</taxon>
        <taxon>Bacillota</taxon>
        <taxon>Bacilli</taxon>
        <taxon>Bacillales</taxon>
        <taxon>Bacillaceae</taxon>
        <taxon>Virgibacillus</taxon>
    </lineage>
</organism>
<evidence type="ECO:0000313" key="5">
    <source>
        <dbReference type="EMBL" id="MFC4557709.1"/>
    </source>
</evidence>
<dbReference type="Gene3D" id="1.10.10.2840">
    <property type="entry name" value="PucR C-terminal helix-turn-helix domain"/>
    <property type="match status" value="1"/>
</dbReference>
<accession>A0ABV9DHD2</accession>
<dbReference type="InterPro" id="IPR051448">
    <property type="entry name" value="CdaR-like_regulators"/>
</dbReference>
<keyword evidence="6" id="KW-1185">Reference proteome</keyword>
<comment type="similarity">
    <text evidence="1">Belongs to the CdaR family.</text>
</comment>
<dbReference type="Pfam" id="PF13556">
    <property type="entry name" value="HTH_30"/>
    <property type="match status" value="1"/>
</dbReference>
<feature type="domain" description="PucR C-terminal helix-turn-helix" evidence="3">
    <location>
        <begin position="341"/>
        <end position="392"/>
    </location>
</feature>
<reference evidence="6" key="1">
    <citation type="journal article" date="2019" name="Int. J. Syst. Evol. Microbiol.">
        <title>The Global Catalogue of Microorganisms (GCM) 10K type strain sequencing project: providing services to taxonomists for standard genome sequencing and annotation.</title>
        <authorList>
            <consortium name="The Broad Institute Genomics Platform"/>
            <consortium name="The Broad Institute Genome Sequencing Center for Infectious Disease"/>
            <person name="Wu L."/>
            <person name="Ma J."/>
        </authorList>
    </citation>
    <scope>NUCLEOTIDE SEQUENCE [LARGE SCALE GENOMIC DNA]</scope>
    <source>
        <strain evidence="6">CGMCC 4.7426</strain>
    </source>
</reference>
<evidence type="ECO:0000259" key="3">
    <source>
        <dbReference type="Pfam" id="PF13556"/>
    </source>
</evidence>
<evidence type="ECO:0000259" key="4">
    <source>
        <dbReference type="Pfam" id="PF17853"/>
    </source>
</evidence>
<evidence type="ECO:0000259" key="2">
    <source>
        <dbReference type="Pfam" id="PF05651"/>
    </source>
</evidence>
<evidence type="ECO:0000256" key="1">
    <source>
        <dbReference type="ARBA" id="ARBA00006754"/>
    </source>
</evidence>
<dbReference type="PANTHER" id="PTHR33744">
    <property type="entry name" value="CARBOHYDRATE DIACID REGULATOR"/>
    <property type="match status" value="1"/>
</dbReference>
<dbReference type="InterPro" id="IPR042070">
    <property type="entry name" value="PucR_C-HTH_sf"/>
</dbReference>
<dbReference type="InterPro" id="IPR025736">
    <property type="entry name" value="PucR_C-HTH_dom"/>
</dbReference>
<name>A0ABV9DHD2_9BACI</name>
<dbReference type="EMBL" id="JBHSFU010000004">
    <property type="protein sequence ID" value="MFC4557709.1"/>
    <property type="molecule type" value="Genomic_DNA"/>
</dbReference>
<comment type="caution">
    <text evidence="5">The sequence shown here is derived from an EMBL/GenBank/DDBJ whole genome shotgun (WGS) entry which is preliminary data.</text>
</comment>
<dbReference type="Pfam" id="PF17853">
    <property type="entry name" value="GGDEF_2"/>
    <property type="match status" value="1"/>
</dbReference>
<feature type="domain" description="CdaR GGDEF-like" evidence="4">
    <location>
        <begin position="146"/>
        <end position="282"/>
    </location>
</feature>
<dbReference type="InterPro" id="IPR008599">
    <property type="entry name" value="Diacid_rec"/>
</dbReference>
<dbReference type="PANTHER" id="PTHR33744:SF15">
    <property type="entry name" value="CARBOHYDRATE DIACID REGULATOR"/>
    <property type="match status" value="1"/>
</dbReference>
<proteinExistence type="inferred from homology"/>
<dbReference type="SUPFAM" id="SSF46689">
    <property type="entry name" value="Homeodomain-like"/>
    <property type="match status" value="1"/>
</dbReference>
<dbReference type="InterPro" id="IPR009057">
    <property type="entry name" value="Homeodomain-like_sf"/>
</dbReference>
<dbReference type="InterPro" id="IPR041522">
    <property type="entry name" value="CdaR_GGDEF"/>
</dbReference>
<dbReference type="Proteomes" id="UP001595989">
    <property type="component" value="Unassembled WGS sequence"/>
</dbReference>